<protein>
    <recommendedName>
        <fullName evidence="4">FUSC family protein</fullName>
    </recommendedName>
</protein>
<dbReference type="Proteomes" id="UP000662111">
    <property type="component" value="Unassembled WGS sequence"/>
</dbReference>
<accession>A0ABQ2F946</accession>
<feature type="transmembrane region" description="Helical" evidence="1">
    <location>
        <begin position="12"/>
        <end position="34"/>
    </location>
</feature>
<proteinExistence type="predicted"/>
<evidence type="ECO:0000313" key="2">
    <source>
        <dbReference type="EMBL" id="GGK70792.1"/>
    </source>
</evidence>
<evidence type="ECO:0000256" key="1">
    <source>
        <dbReference type="SAM" id="Phobius"/>
    </source>
</evidence>
<evidence type="ECO:0000313" key="3">
    <source>
        <dbReference type="Proteomes" id="UP000662111"/>
    </source>
</evidence>
<sequence length="374" mass="39721">MHKILWQIRRWGVTTAVKAALACGLAFYLGSLLPAPIDEYKYYAALGAFTVVGLVLADSVKESLQVFGAVTVGVAVAVLVQAVAWTNSVTVALTVAISYMLGMTRFFGVQRSWAPLAGLFVLAAGGPDPEPMALGYLVQLPMGALVGVVVNTLLLAPLGEEDLEPAANQTLKLLAHQMGSYADLLQEQRSAAKQVEDGARDDGAAHRDDIVHANVVQLEDAQARLRTAVGRARRAGRGNPRSRFNAARQSSVLKRAEAVNRCSATLLAAGVVLAQSSAPADEQGLALRRHAEDALRRAGTVLADPPAAREQPDLVREAEECIDRMLRASAAPSSASDGSLDHVLFGALAVTLRDCVETFARQIADVDLSDPQER</sequence>
<name>A0ABQ2F946_9MICO</name>
<keyword evidence="1" id="KW-1133">Transmembrane helix</keyword>
<keyword evidence="3" id="KW-1185">Reference proteome</keyword>
<comment type="caution">
    <text evidence="2">The sequence shown here is derived from an EMBL/GenBank/DDBJ whole genome shotgun (WGS) entry which is preliminary data.</text>
</comment>
<keyword evidence="1" id="KW-0472">Membrane</keyword>
<reference evidence="3" key="1">
    <citation type="journal article" date="2019" name="Int. J. Syst. Evol. Microbiol.">
        <title>The Global Catalogue of Microorganisms (GCM) 10K type strain sequencing project: providing services to taxonomists for standard genome sequencing and annotation.</title>
        <authorList>
            <consortium name="The Broad Institute Genomics Platform"/>
            <consortium name="The Broad Institute Genome Sequencing Center for Infectious Disease"/>
            <person name="Wu L."/>
            <person name="Ma J."/>
        </authorList>
    </citation>
    <scope>NUCLEOTIDE SEQUENCE [LARGE SCALE GENOMIC DNA]</scope>
    <source>
        <strain evidence="3">CGMCC 1.5362</strain>
    </source>
</reference>
<feature type="transmembrane region" description="Helical" evidence="1">
    <location>
        <begin position="64"/>
        <end position="83"/>
    </location>
</feature>
<keyword evidence="1" id="KW-0812">Transmembrane</keyword>
<feature type="transmembrane region" description="Helical" evidence="1">
    <location>
        <begin position="89"/>
        <end position="108"/>
    </location>
</feature>
<evidence type="ECO:0008006" key="4">
    <source>
        <dbReference type="Google" id="ProtNLM"/>
    </source>
</evidence>
<organism evidence="2 3">
    <name type="scientific">Ornithinimicrobium pekingense</name>
    <dbReference type="NCBI Taxonomy" id="384677"/>
    <lineage>
        <taxon>Bacteria</taxon>
        <taxon>Bacillati</taxon>
        <taxon>Actinomycetota</taxon>
        <taxon>Actinomycetes</taxon>
        <taxon>Micrococcales</taxon>
        <taxon>Ornithinimicrobiaceae</taxon>
        <taxon>Ornithinimicrobium</taxon>
    </lineage>
</organism>
<dbReference type="EMBL" id="BMLB01000003">
    <property type="protein sequence ID" value="GGK70792.1"/>
    <property type="molecule type" value="Genomic_DNA"/>
</dbReference>
<feature type="transmembrane region" description="Helical" evidence="1">
    <location>
        <begin position="40"/>
        <end position="57"/>
    </location>
</feature>
<dbReference type="RefSeq" id="WP_022921244.1">
    <property type="nucleotide sequence ID" value="NZ_BMLB01000003.1"/>
</dbReference>
<gene>
    <name evidence="2" type="ORF">GCM10011509_19060</name>
</gene>